<protein>
    <recommendedName>
        <fullName evidence="4">SLH domain-containing protein</fullName>
    </recommendedName>
</protein>
<evidence type="ECO:0000313" key="5">
    <source>
        <dbReference type="EMBL" id="MBP2028010.1"/>
    </source>
</evidence>
<keyword evidence="6" id="KW-1185">Reference proteome</keyword>
<dbReference type="PANTHER" id="PTHR43308:SF5">
    <property type="entry name" value="S-LAYER PROTEIN _ PEPTIDOGLYCAN ENDO-BETA-N-ACETYLGLUCOSAMINIDASE"/>
    <property type="match status" value="1"/>
</dbReference>
<dbReference type="InterPro" id="IPR051465">
    <property type="entry name" value="Cell_Envelope_Struct_Comp"/>
</dbReference>
<gene>
    <name evidence="5" type="ORF">J2Z35_001809</name>
</gene>
<reference evidence="5 6" key="1">
    <citation type="submission" date="2021-03" db="EMBL/GenBank/DDBJ databases">
        <title>Genomic Encyclopedia of Type Strains, Phase IV (KMG-IV): sequencing the most valuable type-strain genomes for metagenomic binning, comparative biology and taxonomic classification.</title>
        <authorList>
            <person name="Goeker M."/>
        </authorList>
    </citation>
    <scope>NUCLEOTIDE SEQUENCE [LARGE SCALE GENOMIC DNA]</scope>
    <source>
        <strain evidence="5 6">DSM 27512</strain>
    </source>
</reference>
<dbReference type="PROSITE" id="PS51272">
    <property type="entry name" value="SLH"/>
    <property type="match status" value="2"/>
</dbReference>
<sequence length="571" mass="64133">MKLNKRVLSLALSSMIVISNSMIAYGAPYSDISNHWAKTYIEDMQQKDMIGGYPDGTFAPDKAVSRLESIIMLSKLFDQDKVQRTYRENISKWEEKLKDYKIPDWSWPFIVFALENKIIPSNDSMLSGIMNQNRENVQMNALRYEVAVFMVNAMNWHSQMNRTAVLKYNDVSEINPQAIPYIDVLIRNNVISETGDPQGNFGPNRAITRAEMAVMISNVYDKSERATGIPNEEIDKEVPEIPPGGGDVPSTGAPVSSNPDNYSVTDGKIDRIIYVGDKINLTVQGKDGMIYSFSNDSQKVDVKIGTKGAVLSDIKMDKNAKIVHEGNNLISVILEESQEKRDGVVTGKLKDIRGNRLIISEEKNDNTYDISSSVLIRRNGIREDSLTSLRTGDSLEVELKDGLIISIEANSVKSSIRKGVIKEIQVGAFENRLIVENSNREDVVVILSSESLIRVRGERKTIYALKVGFEVDVYLDGDVVEEIITFGTYRETTINGTILSVDDRARIIEMEDALKNVVKISYNSRTNIEDLRYGNFIDPRKLYRGDELIVVGVKTSGQIDATRILVNMKWN</sequence>
<evidence type="ECO:0000313" key="6">
    <source>
        <dbReference type="Proteomes" id="UP001314903"/>
    </source>
</evidence>
<comment type="caution">
    <text evidence="5">The sequence shown here is derived from an EMBL/GenBank/DDBJ whole genome shotgun (WGS) entry which is preliminary data.</text>
</comment>
<dbReference type="Pfam" id="PF00395">
    <property type="entry name" value="SLH"/>
    <property type="match status" value="2"/>
</dbReference>
<evidence type="ECO:0000259" key="4">
    <source>
        <dbReference type="PROSITE" id="PS51272"/>
    </source>
</evidence>
<proteinExistence type="predicted"/>
<keyword evidence="3" id="KW-0732">Signal</keyword>
<feature type="domain" description="SLH" evidence="4">
    <location>
        <begin position="165"/>
        <end position="230"/>
    </location>
</feature>
<dbReference type="Proteomes" id="UP001314903">
    <property type="component" value="Unassembled WGS sequence"/>
</dbReference>
<dbReference type="EMBL" id="JAGGLI010000019">
    <property type="protein sequence ID" value="MBP2028010.1"/>
    <property type="molecule type" value="Genomic_DNA"/>
</dbReference>
<feature type="domain" description="SLH" evidence="4">
    <location>
        <begin position="24"/>
        <end position="87"/>
    </location>
</feature>
<evidence type="ECO:0000256" key="3">
    <source>
        <dbReference type="SAM" id="SignalP"/>
    </source>
</evidence>
<evidence type="ECO:0000256" key="2">
    <source>
        <dbReference type="SAM" id="MobiDB-lite"/>
    </source>
</evidence>
<organism evidence="5 6">
    <name type="scientific">Acetoanaerobium pronyense</name>
    <dbReference type="NCBI Taxonomy" id="1482736"/>
    <lineage>
        <taxon>Bacteria</taxon>
        <taxon>Bacillati</taxon>
        <taxon>Bacillota</taxon>
        <taxon>Clostridia</taxon>
        <taxon>Peptostreptococcales</taxon>
        <taxon>Filifactoraceae</taxon>
        <taxon>Acetoanaerobium</taxon>
    </lineage>
</organism>
<feature type="region of interest" description="Disordered" evidence="2">
    <location>
        <begin position="235"/>
        <end position="261"/>
    </location>
</feature>
<dbReference type="RefSeq" id="WP_209661069.1">
    <property type="nucleotide sequence ID" value="NZ_JAGGLI010000019.1"/>
</dbReference>
<name>A0ABS4KJS7_9FIRM</name>
<feature type="chain" id="PRO_5046193914" description="SLH domain-containing protein" evidence="3">
    <location>
        <begin position="27"/>
        <end position="571"/>
    </location>
</feature>
<evidence type="ECO:0000256" key="1">
    <source>
        <dbReference type="ARBA" id="ARBA00022737"/>
    </source>
</evidence>
<feature type="signal peptide" evidence="3">
    <location>
        <begin position="1"/>
        <end position="26"/>
    </location>
</feature>
<accession>A0ABS4KJS7</accession>
<keyword evidence="1" id="KW-0677">Repeat</keyword>
<dbReference type="InterPro" id="IPR001119">
    <property type="entry name" value="SLH_dom"/>
</dbReference>
<dbReference type="PANTHER" id="PTHR43308">
    <property type="entry name" value="OUTER MEMBRANE PROTEIN ALPHA-RELATED"/>
    <property type="match status" value="1"/>
</dbReference>